<keyword evidence="1" id="KW-0732">Signal</keyword>
<reference evidence="2 3" key="2">
    <citation type="submission" date="2019-01" db="EMBL/GenBank/DDBJ databases">
        <title>Tautonia sociabilis, a novel thermotolerant planctomycete of Isosphaeraceae family, isolated from a 4000 m deep subterranean habitat.</title>
        <authorList>
            <person name="Kovaleva O.L."/>
            <person name="Elcheninov A.G."/>
            <person name="Van Heerden E."/>
            <person name="Toshchakov S.V."/>
            <person name="Novikov A."/>
            <person name="Bonch-Osmolovskaya E.A."/>
            <person name="Kublanov I.V."/>
        </authorList>
    </citation>
    <scope>NUCLEOTIDE SEQUENCE [LARGE SCALE GENOMIC DNA]</scope>
    <source>
        <strain evidence="2 3">GM2012</strain>
    </source>
</reference>
<feature type="signal peptide" evidence="1">
    <location>
        <begin position="1"/>
        <end position="24"/>
    </location>
</feature>
<comment type="caution">
    <text evidence="2">The sequence shown here is derived from an EMBL/GenBank/DDBJ whole genome shotgun (WGS) entry which is preliminary data.</text>
</comment>
<feature type="chain" id="PRO_5019553039" evidence="1">
    <location>
        <begin position="25"/>
        <end position="255"/>
    </location>
</feature>
<evidence type="ECO:0000313" key="3">
    <source>
        <dbReference type="Proteomes" id="UP000280296"/>
    </source>
</evidence>
<sequence length="255" mass="26031">MLTSTIRAAALAPLVALTMLGTSAHSQTIDLRLPPFGRGAMVHRGPSHLSGRSAPHLADRGVRPARHVDHDHDLNPNLNLNHGFGLVSPGPGRFPGVLPPVEAALGYGGGPLPGGPGGFPIGAVPPAAGVYPLVLGPGLGGGCVPGASPVIGAVDTLIGQVAAFLQVFGPTVRCVPQGERIYADALALYESSLAFRQAALAGAPPCDLRRLHAAMEASCGRLVNRVNCIARGRTGPNIEQVRLIGALCRQIGAVI</sequence>
<name>A0A432MME1_9BACT</name>
<dbReference type="EMBL" id="RYZH01000012">
    <property type="protein sequence ID" value="RUL88286.1"/>
    <property type="molecule type" value="Genomic_DNA"/>
</dbReference>
<accession>A0A432MME1</accession>
<evidence type="ECO:0000256" key="1">
    <source>
        <dbReference type="SAM" id="SignalP"/>
    </source>
</evidence>
<protein>
    <submittedName>
        <fullName evidence="2">Uncharacterized protein</fullName>
    </submittedName>
</protein>
<dbReference type="AlphaFoldDB" id="A0A432MME1"/>
<evidence type="ECO:0000313" key="2">
    <source>
        <dbReference type="EMBL" id="RUL88286.1"/>
    </source>
</evidence>
<dbReference type="RefSeq" id="WP_126724800.1">
    <property type="nucleotide sequence ID" value="NZ_RYZH01000012.1"/>
</dbReference>
<gene>
    <name evidence="2" type="ORF">TsocGM_08095</name>
</gene>
<dbReference type="OrthoDB" id="292722at2"/>
<proteinExistence type="predicted"/>
<reference evidence="2 3" key="1">
    <citation type="submission" date="2018-12" db="EMBL/GenBank/DDBJ databases">
        <authorList>
            <person name="Toschakov S.V."/>
        </authorList>
    </citation>
    <scope>NUCLEOTIDE SEQUENCE [LARGE SCALE GENOMIC DNA]</scope>
    <source>
        <strain evidence="2 3">GM2012</strain>
    </source>
</reference>
<organism evidence="2 3">
    <name type="scientific">Tautonia sociabilis</name>
    <dbReference type="NCBI Taxonomy" id="2080755"/>
    <lineage>
        <taxon>Bacteria</taxon>
        <taxon>Pseudomonadati</taxon>
        <taxon>Planctomycetota</taxon>
        <taxon>Planctomycetia</taxon>
        <taxon>Isosphaerales</taxon>
        <taxon>Isosphaeraceae</taxon>
        <taxon>Tautonia</taxon>
    </lineage>
</organism>
<dbReference type="Proteomes" id="UP000280296">
    <property type="component" value="Unassembled WGS sequence"/>
</dbReference>
<keyword evidence="3" id="KW-1185">Reference proteome</keyword>